<evidence type="ECO:0000256" key="5">
    <source>
        <dbReference type="ARBA" id="ARBA00023140"/>
    </source>
</evidence>
<dbReference type="GO" id="GO:0005777">
    <property type="term" value="C:peroxisome"/>
    <property type="evidence" value="ECO:0007669"/>
    <property type="project" value="UniProtKB-SubCell"/>
</dbReference>
<dbReference type="PROSITE" id="PS00166">
    <property type="entry name" value="ENOYL_COA_HYDRATASE"/>
    <property type="match status" value="1"/>
</dbReference>
<dbReference type="AlphaFoldDB" id="A0A9Q9ATH2"/>
<sequence>MAPTNRKPKLIHPEPPTKNSIISYPAPGVLLVHLNKPKDLNCINAEFTEELERIWLWLDDEPAFTVGIITGTGRAFCAGADLKEWNKLNTKNTPKAISGMGFGGLSRRSGKKPVIAAVNGICFGGGCEMIVNCDLVVASRKATFALPEVKVGVVAAAGALPRIVRTIGKPRAMEMALTGRVVSAEEALEWGLINKVVGDKEGEVVEAAVEYAKLIAANSPDAVIVSREGIKLGWHGIGAEDATVYALEHWQPKLQAGENMAEGVKAFVEKRKPKWRPSKL</sequence>
<keyword evidence="5" id="KW-0576">Peroxisome</keyword>
<evidence type="ECO:0000256" key="1">
    <source>
        <dbReference type="ARBA" id="ARBA00004275"/>
    </source>
</evidence>
<evidence type="ECO:0000256" key="6">
    <source>
        <dbReference type="ARBA" id="ARBA00023235"/>
    </source>
</evidence>
<dbReference type="Pfam" id="PF00378">
    <property type="entry name" value="ECH_1"/>
    <property type="match status" value="1"/>
</dbReference>
<dbReference type="PANTHER" id="PTHR11941:SF158">
    <property type="entry name" value="ENOYL-COA HYDRATASE (AFU_ORTHOLOGUE AFUA_2G10650)"/>
    <property type="match status" value="1"/>
</dbReference>
<dbReference type="Proteomes" id="UP001056384">
    <property type="component" value="Chromosome 6"/>
</dbReference>
<keyword evidence="7" id="KW-0456">Lyase</keyword>
<dbReference type="InterPro" id="IPR001753">
    <property type="entry name" value="Enoyl-CoA_hydra/iso"/>
</dbReference>
<evidence type="ECO:0000256" key="3">
    <source>
        <dbReference type="ARBA" id="ARBA00005254"/>
    </source>
</evidence>
<evidence type="ECO:0000256" key="7">
    <source>
        <dbReference type="ARBA" id="ARBA00023239"/>
    </source>
</evidence>
<dbReference type="EMBL" id="CP099423">
    <property type="protein sequence ID" value="USW54414.1"/>
    <property type="molecule type" value="Genomic_DNA"/>
</dbReference>
<evidence type="ECO:0000313" key="9">
    <source>
        <dbReference type="EMBL" id="USW54414.1"/>
    </source>
</evidence>
<protein>
    <submittedName>
        <fullName evidence="9">Enoyl-CoA hydratase/isomerase, ClpP/crotonase-like domain superfamily</fullName>
    </submittedName>
</protein>
<accession>A0A9Q9ATH2</accession>
<keyword evidence="6" id="KW-0413">Isomerase</keyword>
<dbReference type="PANTHER" id="PTHR11941">
    <property type="entry name" value="ENOYL-COA HYDRATASE-RELATED"/>
    <property type="match status" value="1"/>
</dbReference>
<dbReference type="InterPro" id="IPR018376">
    <property type="entry name" value="Enoyl-CoA_hyd/isom_CS"/>
</dbReference>
<gene>
    <name evidence="9" type="ORF">Slin15195_G077330</name>
</gene>
<dbReference type="GO" id="GO:0016829">
    <property type="term" value="F:lyase activity"/>
    <property type="evidence" value="ECO:0007669"/>
    <property type="project" value="UniProtKB-KW"/>
</dbReference>
<dbReference type="InterPro" id="IPR029045">
    <property type="entry name" value="ClpP/crotonase-like_dom_sf"/>
</dbReference>
<dbReference type="GO" id="GO:0006635">
    <property type="term" value="P:fatty acid beta-oxidation"/>
    <property type="evidence" value="ECO:0007669"/>
    <property type="project" value="TreeGrafter"/>
</dbReference>
<evidence type="ECO:0000313" key="10">
    <source>
        <dbReference type="Proteomes" id="UP001056384"/>
    </source>
</evidence>
<dbReference type="FunFam" id="3.90.226.10:FF:000074">
    <property type="entry name" value="Enoyl-CoA hydratase (AFU_orthologue AFUA_2G10650)"/>
    <property type="match status" value="1"/>
</dbReference>
<dbReference type="GO" id="GO:0016853">
    <property type="term" value="F:isomerase activity"/>
    <property type="evidence" value="ECO:0007669"/>
    <property type="project" value="UniProtKB-KW"/>
</dbReference>
<dbReference type="GO" id="GO:0005739">
    <property type="term" value="C:mitochondrion"/>
    <property type="evidence" value="ECO:0007669"/>
    <property type="project" value="TreeGrafter"/>
</dbReference>
<name>A0A9Q9ATH2_9PEZI</name>
<organism evidence="9 10">
    <name type="scientific">Septoria linicola</name>
    <dbReference type="NCBI Taxonomy" id="215465"/>
    <lineage>
        <taxon>Eukaryota</taxon>
        <taxon>Fungi</taxon>
        <taxon>Dikarya</taxon>
        <taxon>Ascomycota</taxon>
        <taxon>Pezizomycotina</taxon>
        <taxon>Dothideomycetes</taxon>
        <taxon>Dothideomycetidae</taxon>
        <taxon>Mycosphaerellales</taxon>
        <taxon>Mycosphaerellaceae</taxon>
        <taxon>Septoria</taxon>
    </lineage>
</organism>
<evidence type="ECO:0000256" key="8">
    <source>
        <dbReference type="RuleBase" id="RU003707"/>
    </source>
</evidence>
<proteinExistence type="inferred from homology"/>
<reference evidence="9" key="1">
    <citation type="submission" date="2022-06" db="EMBL/GenBank/DDBJ databases">
        <title>Complete genome sequences of two strains of the flax pathogen Septoria linicola.</title>
        <authorList>
            <person name="Lapalu N."/>
            <person name="Simon A."/>
            <person name="Demenou B."/>
            <person name="Paumier D."/>
            <person name="Guillot M.-P."/>
            <person name="Gout L."/>
            <person name="Valade R."/>
        </authorList>
    </citation>
    <scope>NUCLEOTIDE SEQUENCE</scope>
    <source>
        <strain evidence="9">SE15195</strain>
    </source>
</reference>
<dbReference type="Gene3D" id="3.90.226.10">
    <property type="entry name" value="2-enoyl-CoA Hydratase, Chain A, domain 1"/>
    <property type="match status" value="1"/>
</dbReference>
<keyword evidence="4" id="KW-0843">Virulence</keyword>
<dbReference type="SUPFAM" id="SSF52096">
    <property type="entry name" value="ClpP/crotonase"/>
    <property type="match status" value="1"/>
</dbReference>
<dbReference type="OrthoDB" id="2139957at2759"/>
<evidence type="ECO:0000256" key="4">
    <source>
        <dbReference type="ARBA" id="ARBA00023026"/>
    </source>
</evidence>
<comment type="similarity">
    <text evidence="3 8">Belongs to the enoyl-CoA hydratase/isomerase family.</text>
</comment>
<comment type="pathway">
    <text evidence="2">Siderophore biosynthesis.</text>
</comment>
<dbReference type="CDD" id="cd06558">
    <property type="entry name" value="crotonase-like"/>
    <property type="match status" value="1"/>
</dbReference>
<keyword evidence="10" id="KW-1185">Reference proteome</keyword>
<dbReference type="Gene3D" id="1.10.12.10">
    <property type="entry name" value="Lyase 2-enoyl-coa Hydratase, Chain A, domain 2"/>
    <property type="match status" value="1"/>
</dbReference>
<comment type="subcellular location">
    <subcellularLocation>
        <location evidence="1">Peroxisome</location>
    </subcellularLocation>
</comment>
<evidence type="ECO:0000256" key="2">
    <source>
        <dbReference type="ARBA" id="ARBA00004924"/>
    </source>
</evidence>
<dbReference type="InterPro" id="IPR014748">
    <property type="entry name" value="Enoyl-CoA_hydra_C"/>
</dbReference>